<accession>A0A2M8ZAR4</accession>
<gene>
    <name evidence="1" type="ORF">H171_4144</name>
</gene>
<evidence type="ECO:0000313" key="2">
    <source>
        <dbReference type="Proteomes" id="UP000231092"/>
    </source>
</evidence>
<dbReference type="EMBL" id="PGET01000001">
    <property type="protein sequence ID" value="PJJ30538.1"/>
    <property type="molecule type" value="Genomic_DNA"/>
</dbReference>
<dbReference type="AlphaFoldDB" id="A0A2M8ZAR4"/>
<dbReference type="RefSeq" id="WP_100306778.1">
    <property type="nucleotide sequence ID" value="NZ_PGET01000001.1"/>
</dbReference>
<organism evidence="1 2">
    <name type="scientific">[Clostridium] celerecrescens 18A</name>
    <dbReference type="NCBI Taxonomy" id="1286362"/>
    <lineage>
        <taxon>Bacteria</taxon>
        <taxon>Bacillati</taxon>
        <taxon>Bacillota</taxon>
        <taxon>Clostridia</taxon>
        <taxon>Lachnospirales</taxon>
        <taxon>Lachnospiraceae</taxon>
        <taxon>Lacrimispora</taxon>
    </lineage>
</organism>
<dbReference type="Proteomes" id="UP000231092">
    <property type="component" value="Unassembled WGS sequence"/>
</dbReference>
<evidence type="ECO:0000313" key="1">
    <source>
        <dbReference type="EMBL" id="PJJ30538.1"/>
    </source>
</evidence>
<reference evidence="1 2" key="1">
    <citation type="submission" date="2017-11" db="EMBL/GenBank/DDBJ databases">
        <title>Understudied soil microbes with underappreciated capabilities: Untangling the Clostridium saccharolyticum group.</title>
        <authorList>
            <person name="Leschine S."/>
        </authorList>
    </citation>
    <scope>NUCLEOTIDE SEQUENCE [LARGE SCALE GENOMIC DNA]</scope>
    <source>
        <strain evidence="1 2">18A</strain>
    </source>
</reference>
<sequence length="65" mass="7337">MAGKTNKKAEPKVTVRYTKEQLANSKRYRGKKDLINALLEPGKAYTMPEAEALFEKFMKGKVSVC</sequence>
<protein>
    <submittedName>
        <fullName evidence="1">Uncharacterized protein</fullName>
    </submittedName>
</protein>
<proteinExistence type="predicted"/>
<dbReference type="OrthoDB" id="2740092at2"/>
<name>A0A2M8ZAR4_9FIRM</name>
<comment type="caution">
    <text evidence="1">The sequence shown here is derived from an EMBL/GenBank/DDBJ whole genome shotgun (WGS) entry which is preliminary data.</text>
</comment>